<organism evidence="1 2">
    <name type="scientific">Hoylesella saccharolytica F0055</name>
    <dbReference type="NCBI Taxonomy" id="1127699"/>
    <lineage>
        <taxon>Bacteria</taxon>
        <taxon>Pseudomonadati</taxon>
        <taxon>Bacteroidota</taxon>
        <taxon>Bacteroidia</taxon>
        <taxon>Bacteroidales</taxon>
        <taxon>Prevotellaceae</taxon>
        <taxon>Hoylesella</taxon>
    </lineage>
</organism>
<protein>
    <submittedName>
        <fullName evidence="1">Uncharacterized protein</fullName>
    </submittedName>
</protein>
<dbReference type="HOGENOM" id="CLU_3028575_0_0_10"/>
<evidence type="ECO:0000313" key="2">
    <source>
        <dbReference type="Proteomes" id="UP000010433"/>
    </source>
</evidence>
<proteinExistence type="predicted"/>
<evidence type="ECO:0000313" key="1">
    <source>
        <dbReference type="EMBL" id="EKY04290.1"/>
    </source>
</evidence>
<comment type="caution">
    <text evidence="1">The sequence shown here is derived from an EMBL/GenBank/DDBJ whole genome shotgun (WGS) entry which is preliminary data.</text>
</comment>
<sequence>MGFTPPAVCRTRQLFSFRLSRTGLLKHFIADKNTIIFTRKFFEVFSEFPIEPESS</sequence>
<dbReference type="AlphaFoldDB" id="L1NM16"/>
<reference evidence="1 2" key="1">
    <citation type="submission" date="2012-05" db="EMBL/GenBank/DDBJ databases">
        <authorList>
            <person name="Weinstock G."/>
            <person name="Sodergren E."/>
            <person name="Lobos E.A."/>
            <person name="Fulton L."/>
            <person name="Fulton R."/>
            <person name="Courtney L."/>
            <person name="Fronick C."/>
            <person name="O'Laughlin M."/>
            <person name="Godfrey J."/>
            <person name="Wilson R.M."/>
            <person name="Miner T."/>
            <person name="Farmer C."/>
            <person name="Delehaunty K."/>
            <person name="Cordes M."/>
            <person name="Minx P."/>
            <person name="Tomlinson C."/>
            <person name="Chen J."/>
            <person name="Wollam A."/>
            <person name="Pepin K.H."/>
            <person name="Bhonagiri V."/>
            <person name="Zhang X."/>
            <person name="Suruliraj S."/>
            <person name="Warren W."/>
            <person name="Mitreva M."/>
            <person name="Mardis E.R."/>
            <person name="Wilson R.K."/>
        </authorList>
    </citation>
    <scope>NUCLEOTIDE SEQUENCE [LARGE SCALE GENOMIC DNA]</scope>
    <source>
        <strain evidence="1 2">F0055</strain>
    </source>
</reference>
<dbReference type="Proteomes" id="UP000010433">
    <property type="component" value="Unassembled WGS sequence"/>
</dbReference>
<keyword evidence="2" id="KW-1185">Reference proteome</keyword>
<accession>L1NM16</accession>
<gene>
    <name evidence="1" type="ORF">HMPREF9151_00064</name>
</gene>
<name>L1NM16_9BACT</name>
<dbReference type="EMBL" id="AMEP01000008">
    <property type="protein sequence ID" value="EKY04290.1"/>
    <property type="molecule type" value="Genomic_DNA"/>
</dbReference>